<feature type="compositionally biased region" description="Polar residues" evidence="1">
    <location>
        <begin position="57"/>
        <end position="67"/>
    </location>
</feature>
<evidence type="ECO:0000313" key="3">
    <source>
        <dbReference type="Proteomes" id="UP000637239"/>
    </source>
</evidence>
<evidence type="ECO:0008006" key="4">
    <source>
        <dbReference type="Google" id="ProtNLM"/>
    </source>
</evidence>
<dbReference type="RefSeq" id="XP_043133442.1">
    <property type="nucleotide sequence ID" value="XM_043284674.1"/>
</dbReference>
<dbReference type="KEGG" id="ache:ACHE_20378A"/>
<organism evidence="2 3">
    <name type="scientific">Aspergillus chevalieri</name>
    <name type="common">Eurotium chevalieri</name>
    <dbReference type="NCBI Taxonomy" id="182096"/>
    <lineage>
        <taxon>Eukaryota</taxon>
        <taxon>Fungi</taxon>
        <taxon>Dikarya</taxon>
        <taxon>Ascomycota</taxon>
        <taxon>Pezizomycotina</taxon>
        <taxon>Eurotiomycetes</taxon>
        <taxon>Eurotiomycetidae</taxon>
        <taxon>Eurotiales</taxon>
        <taxon>Aspergillaceae</taxon>
        <taxon>Aspergillus</taxon>
        <taxon>Aspergillus subgen. Aspergillus</taxon>
    </lineage>
</organism>
<dbReference type="GeneID" id="66979279"/>
<dbReference type="AlphaFoldDB" id="A0A7R7ZJQ1"/>
<name>A0A7R7ZJQ1_ASPCH</name>
<evidence type="ECO:0000313" key="2">
    <source>
        <dbReference type="EMBL" id="BCR84920.1"/>
    </source>
</evidence>
<feature type="compositionally biased region" description="Low complexity" evidence="1">
    <location>
        <begin position="68"/>
        <end position="90"/>
    </location>
</feature>
<reference evidence="2" key="2">
    <citation type="submission" date="2021-02" db="EMBL/GenBank/DDBJ databases">
        <title>Aspergillus chevalieri M1 genome sequence.</title>
        <authorList>
            <person name="Kadooka C."/>
            <person name="Mori K."/>
            <person name="Futagami T."/>
        </authorList>
    </citation>
    <scope>NUCLEOTIDE SEQUENCE</scope>
    <source>
        <strain evidence="2">M1</strain>
    </source>
</reference>
<protein>
    <recommendedName>
        <fullName evidence="4">Fungal specific transcription factor</fullName>
    </recommendedName>
</protein>
<gene>
    <name evidence="2" type="ORF">ACHE_20378A</name>
</gene>
<sequence length="174" mass="19026">MRMSSTFSRTLLPLTLSLNLNPSIAARAATHLSAHSRTLAFSPPIFHLQCPTSLHSYSTMSEKSNAKTQPQQQTQGQEQLQEQQQQQQQPYLALPESSSSGTNQLDLSQPSSTVTLDHLGPMVVNTDGTLSRIANWEGMTEIERKTTLRVLGKRNKQRLEALKAAGVGVDGQAS</sequence>
<keyword evidence="3" id="KW-1185">Reference proteome</keyword>
<evidence type="ECO:0000256" key="1">
    <source>
        <dbReference type="SAM" id="MobiDB-lite"/>
    </source>
</evidence>
<reference evidence="2" key="1">
    <citation type="submission" date="2021-01" db="EMBL/GenBank/DDBJ databases">
        <authorList>
            <consortium name="Aspergillus chevalieri M1 genome sequencing consortium"/>
            <person name="Kazuki M."/>
            <person name="Futagami T."/>
        </authorList>
    </citation>
    <scope>NUCLEOTIDE SEQUENCE</scope>
    <source>
        <strain evidence="2">M1</strain>
    </source>
</reference>
<feature type="region of interest" description="Disordered" evidence="1">
    <location>
        <begin position="57"/>
        <end position="120"/>
    </location>
</feature>
<proteinExistence type="predicted"/>
<dbReference type="EMBL" id="AP024417">
    <property type="protein sequence ID" value="BCR84920.1"/>
    <property type="molecule type" value="Genomic_DNA"/>
</dbReference>
<accession>A0A7R7ZJQ1</accession>
<dbReference type="PANTHER" id="PTHR39474:SF1">
    <property type="entry name" value="FUNGAL SPECIFIC TRANSCRIPTION FACTOR"/>
    <property type="match status" value="1"/>
</dbReference>
<feature type="compositionally biased region" description="Polar residues" evidence="1">
    <location>
        <begin position="96"/>
        <end position="115"/>
    </location>
</feature>
<dbReference type="Proteomes" id="UP000637239">
    <property type="component" value="Chromosome 2"/>
</dbReference>
<dbReference type="PANTHER" id="PTHR39474">
    <property type="entry name" value="UNNAMED PRODUCT"/>
    <property type="match status" value="1"/>
</dbReference>